<comment type="caution">
    <text evidence="2">The sequence shown here is derived from an EMBL/GenBank/DDBJ whole genome shotgun (WGS) entry which is preliminary data.</text>
</comment>
<evidence type="ECO:0000313" key="3">
    <source>
        <dbReference type="Proteomes" id="UP000477311"/>
    </source>
</evidence>
<sequence>MIANLTEEQRKQVAQWLAQGAKLSEVQDRLAREFGIRLTYMEVRLLVDDLKLQVKDPEPEPGQAPATAAAQGQSAAAQKGVRVTVDELTKPGAVLSGKVTFSDGQKADWYLDQMGRLGLAPEKPGYRPSAADLEEFQTQLDRELARYGF</sequence>
<proteinExistence type="predicted"/>
<accession>A0A6M1RQG0</accession>
<dbReference type="AlphaFoldDB" id="A0A6M1RQG0"/>
<dbReference type="Proteomes" id="UP000477311">
    <property type="component" value="Unassembled WGS sequence"/>
</dbReference>
<dbReference type="EMBL" id="JAAKYA010000071">
    <property type="protein sequence ID" value="NGO39779.1"/>
    <property type="molecule type" value="Genomic_DNA"/>
</dbReference>
<dbReference type="RefSeq" id="WP_165108005.1">
    <property type="nucleotide sequence ID" value="NZ_JAAKYA010000071.1"/>
</dbReference>
<reference evidence="2 3" key="1">
    <citation type="submission" date="2020-02" db="EMBL/GenBank/DDBJ databases">
        <title>Draft genome sequence of Limisphaera ngatamarikiensis NGM72.4T, a thermophilic Verrucomicrobia grouped in subdivision 3.</title>
        <authorList>
            <person name="Carere C.R."/>
            <person name="Steen J."/>
            <person name="Hugenholtz P."/>
            <person name="Stott M.B."/>
        </authorList>
    </citation>
    <scope>NUCLEOTIDE SEQUENCE [LARGE SCALE GENOMIC DNA]</scope>
    <source>
        <strain evidence="2 3">NGM72.4</strain>
    </source>
</reference>
<feature type="region of interest" description="Disordered" evidence="1">
    <location>
        <begin position="55"/>
        <end position="76"/>
    </location>
</feature>
<feature type="compositionally biased region" description="Low complexity" evidence="1">
    <location>
        <begin position="61"/>
        <end position="76"/>
    </location>
</feature>
<gene>
    <name evidence="2" type="ORF">G4L39_10285</name>
</gene>
<evidence type="ECO:0000256" key="1">
    <source>
        <dbReference type="SAM" id="MobiDB-lite"/>
    </source>
</evidence>
<keyword evidence="3" id="KW-1185">Reference proteome</keyword>
<protein>
    <submittedName>
        <fullName evidence="2">Uncharacterized protein</fullName>
    </submittedName>
</protein>
<name>A0A6M1RQG0_9BACT</name>
<evidence type="ECO:0000313" key="2">
    <source>
        <dbReference type="EMBL" id="NGO39779.1"/>
    </source>
</evidence>
<organism evidence="2 3">
    <name type="scientific">Limisphaera ngatamarikiensis</name>
    <dbReference type="NCBI Taxonomy" id="1324935"/>
    <lineage>
        <taxon>Bacteria</taxon>
        <taxon>Pseudomonadati</taxon>
        <taxon>Verrucomicrobiota</taxon>
        <taxon>Verrucomicrobiia</taxon>
        <taxon>Limisphaerales</taxon>
        <taxon>Limisphaeraceae</taxon>
        <taxon>Limisphaera</taxon>
    </lineage>
</organism>